<evidence type="ECO:0000256" key="5">
    <source>
        <dbReference type="ARBA" id="ARBA00022898"/>
    </source>
</evidence>
<name>A0A1G2RUR2_9BACT</name>
<comment type="cofactor">
    <cofactor evidence="1 6">
        <name>pyridoxal 5'-phosphate</name>
        <dbReference type="ChEBI" id="CHEBI:597326"/>
    </cofactor>
</comment>
<dbReference type="InterPro" id="IPR004839">
    <property type="entry name" value="Aminotransferase_I/II_large"/>
</dbReference>
<feature type="domain" description="Aminotransferase class I/classII large" evidence="7">
    <location>
        <begin position="43"/>
        <end position="397"/>
    </location>
</feature>
<dbReference type="Gene3D" id="3.90.1150.10">
    <property type="entry name" value="Aspartate Aminotransferase, domain 1"/>
    <property type="match status" value="1"/>
</dbReference>
<evidence type="ECO:0000256" key="6">
    <source>
        <dbReference type="RuleBase" id="RU000481"/>
    </source>
</evidence>
<dbReference type="InterPro" id="IPR015421">
    <property type="entry name" value="PyrdxlP-dep_Trfase_major"/>
</dbReference>
<evidence type="ECO:0000259" key="7">
    <source>
        <dbReference type="Pfam" id="PF00155"/>
    </source>
</evidence>
<dbReference type="PANTHER" id="PTHR46383:SF3">
    <property type="entry name" value="ASPARTATE AMINOTRANSFERASE-RELATED"/>
    <property type="match status" value="1"/>
</dbReference>
<dbReference type="EMBL" id="MHUL01000031">
    <property type="protein sequence ID" value="OHA76590.1"/>
    <property type="molecule type" value="Genomic_DNA"/>
</dbReference>
<organism evidence="8 9">
    <name type="scientific">Candidatus Wildermuthbacteria bacterium RIFCSPLOWO2_02_FULL_47_9c</name>
    <dbReference type="NCBI Taxonomy" id="1802466"/>
    <lineage>
        <taxon>Bacteria</taxon>
        <taxon>Candidatus Wildermuthiibacteriota</taxon>
    </lineage>
</organism>
<proteinExistence type="inferred from homology"/>
<dbReference type="AlphaFoldDB" id="A0A1G2RUR2"/>
<sequence>MARSAFGALGREVRTRNISKRIQKTVLSPIKEMSLLADEAGGDIISFGQGIPYFDTPEYIKDGIRAALQEKDTARYTLEPGITELRELIAKDLMTRKGIQGVNFRREVMVNSGCQEAIMCALATLIDEGDEVLLLSPSFASYSEQILQLGGTPVFVPLEEERGWRLNTQAVRDAISKKTKAILFSHPSNPTGTVFTKEELRSLTDIAKENDLVVIVDETYDFLTYEGIEHVSPASFPDIRDRVILCGSFSKKYALTGYRVGYAFAEQGIMDHMLKVHDALQICAPAISQKAAIAALRGDQKSVAEFREKLGENRERMCQKLDELSDFFEYQKPDGAYYILAKVEKPQMPSVELAIKILREAKVITIPGIAFGPAGEGHLRFSFACSPEEIEEGFRRLANWFKAL</sequence>
<evidence type="ECO:0000256" key="2">
    <source>
        <dbReference type="ARBA" id="ARBA00007441"/>
    </source>
</evidence>
<dbReference type="InterPro" id="IPR015424">
    <property type="entry name" value="PyrdxlP-dep_Trfase"/>
</dbReference>
<dbReference type="GO" id="GO:0030170">
    <property type="term" value="F:pyridoxal phosphate binding"/>
    <property type="evidence" value="ECO:0007669"/>
    <property type="project" value="InterPro"/>
</dbReference>
<comment type="caution">
    <text evidence="8">The sequence shown here is derived from an EMBL/GenBank/DDBJ whole genome shotgun (WGS) entry which is preliminary data.</text>
</comment>
<dbReference type="FunFam" id="3.40.640.10:FF:000033">
    <property type="entry name" value="Aspartate aminotransferase"/>
    <property type="match status" value="1"/>
</dbReference>
<evidence type="ECO:0000256" key="1">
    <source>
        <dbReference type="ARBA" id="ARBA00001933"/>
    </source>
</evidence>
<gene>
    <name evidence="8" type="ORF">A3J30_04595</name>
</gene>
<comment type="similarity">
    <text evidence="2 6">Belongs to the class-I pyridoxal-phosphate-dependent aminotransferase family.</text>
</comment>
<evidence type="ECO:0000313" key="9">
    <source>
        <dbReference type="Proteomes" id="UP000178222"/>
    </source>
</evidence>
<keyword evidence="3 6" id="KW-0032">Aminotransferase</keyword>
<dbReference type="GO" id="GO:0006520">
    <property type="term" value="P:amino acid metabolic process"/>
    <property type="evidence" value="ECO:0007669"/>
    <property type="project" value="InterPro"/>
</dbReference>
<dbReference type="PANTHER" id="PTHR46383">
    <property type="entry name" value="ASPARTATE AMINOTRANSFERASE"/>
    <property type="match status" value="1"/>
</dbReference>
<protein>
    <recommendedName>
        <fullName evidence="6">Aminotransferase</fullName>
        <ecNumber evidence="6">2.6.1.-</ecNumber>
    </recommendedName>
</protein>
<dbReference type="InterPro" id="IPR050596">
    <property type="entry name" value="AspAT/PAT-like"/>
</dbReference>
<keyword evidence="4 6" id="KW-0808">Transferase</keyword>
<accession>A0A1G2RUR2</accession>
<dbReference type="InterPro" id="IPR015422">
    <property type="entry name" value="PyrdxlP-dep_Trfase_small"/>
</dbReference>
<dbReference type="Pfam" id="PF00155">
    <property type="entry name" value="Aminotran_1_2"/>
    <property type="match status" value="1"/>
</dbReference>
<reference evidence="8 9" key="1">
    <citation type="journal article" date="2016" name="Nat. Commun.">
        <title>Thousands of microbial genomes shed light on interconnected biogeochemical processes in an aquifer system.</title>
        <authorList>
            <person name="Anantharaman K."/>
            <person name="Brown C.T."/>
            <person name="Hug L.A."/>
            <person name="Sharon I."/>
            <person name="Castelle C.J."/>
            <person name="Probst A.J."/>
            <person name="Thomas B.C."/>
            <person name="Singh A."/>
            <person name="Wilkins M.J."/>
            <person name="Karaoz U."/>
            <person name="Brodie E.L."/>
            <person name="Williams K.H."/>
            <person name="Hubbard S.S."/>
            <person name="Banfield J.F."/>
        </authorList>
    </citation>
    <scope>NUCLEOTIDE SEQUENCE [LARGE SCALE GENOMIC DNA]</scope>
</reference>
<dbReference type="InterPro" id="IPR004838">
    <property type="entry name" value="NHTrfase_class1_PyrdxlP-BS"/>
</dbReference>
<evidence type="ECO:0000313" key="8">
    <source>
        <dbReference type="EMBL" id="OHA76590.1"/>
    </source>
</evidence>
<dbReference type="CDD" id="cd00609">
    <property type="entry name" value="AAT_like"/>
    <property type="match status" value="1"/>
</dbReference>
<dbReference type="PROSITE" id="PS00105">
    <property type="entry name" value="AA_TRANSFER_CLASS_1"/>
    <property type="match status" value="1"/>
</dbReference>
<dbReference type="SUPFAM" id="SSF53383">
    <property type="entry name" value="PLP-dependent transferases"/>
    <property type="match status" value="1"/>
</dbReference>
<evidence type="ECO:0000256" key="4">
    <source>
        <dbReference type="ARBA" id="ARBA00022679"/>
    </source>
</evidence>
<dbReference type="Proteomes" id="UP000178222">
    <property type="component" value="Unassembled WGS sequence"/>
</dbReference>
<keyword evidence="5" id="KW-0663">Pyridoxal phosphate</keyword>
<dbReference type="GO" id="GO:0008483">
    <property type="term" value="F:transaminase activity"/>
    <property type="evidence" value="ECO:0007669"/>
    <property type="project" value="UniProtKB-KW"/>
</dbReference>
<dbReference type="Gene3D" id="3.40.640.10">
    <property type="entry name" value="Type I PLP-dependent aspartate aminotransferase-like (Major domain)"/>
    <property type="match status" value="1"/>
</dbReference>
<dbReference type="EC" id="2.6.1.-" evidence="6"/>
<evidence type="ECO:0000256" key="3">
    <source>
        <dbReference type="ARBA" id="ARBA00022576"/>
    </source>
</evidence>